<dbReference type="AlphaFoldDB" id="A0A8J2UBS0"/>
<accession>A0A8J2UBS0</accession>
<name>A0A8J2UBS0_9BACT</name>
<proteinExistence type="inferred from homology"/>
<dbReference type="Proteomes" id="UP000607559">
    <property type="component" value="Unassembled WGS sequence"/>
</dbReference>
<evidence type="ECO:0000256" key="1">
    <source>
        <dbReference type="ARBA" id="ARBA00007227"/>
    </source>
</evidence>
<dbReference type="EMBL" id="BMJC01000002">
    <property type="protein sequence ID" value="GGA94924.1"/>
    <property type="molecule type" value="Genomic_DNA"/>
</dbReference>
<dbReference type="SMART" id="SM00530">
    <property type="entry name" value="HTH_XRE"/>
    <property type="match status" value="1"/>
</dbReference>
<reference evidence="3" key="1">
    <citation type="journal article" date="2014" name="Int. J. Syst. Evol. Microbiol.">
        <title>Complete genome sequence of Corynebacterium casei LMG S-19264T (=DSM 44701T), isolated from a smear-ripened cheese.</title>
        <authorList>
            <consortium name="US DOE Joint Genome Institute (JGI-PGF)"/>
            <person name="Walter F."/>
            <person name="Albersmeier A."/>
            <person name="Kalinowski J."/>
            <person name="Ruckert C."/>
        </authorList>
    </citation>
    <scope>NUCLEOTIDE SEQUENCE</scope>
    <source>
        <strain evidence="3">CGMCC 1.15448</strain>
    </source>
</reference>
<dbReference type="RefSeq" id="WP_262892852.1">
    <property type="nucleotide sequence ID" value="NZ_BMJC01000002.1"/>
</dbReference>
<dbReference type="InterPro" id="IPR010982">
    <property type="entry name" value="Lambda_DNA-bd_dom_sf"/>
</dbReference>
<dbReference type="PROSITE" id="PS50943">
    <property type="entry name" value="HTH_CROC1"/>
    <property type="match status" value="1"/>
</dbReference>
<dbReference type="Gene3D" id="1.10.260.40">
    <property type="entry name" value="lambda repressor-like DNA-binding domains"/>
    <property type="match status" value="1"/>
</dbReference>
<feature type="domain" description="HTH cro/C1-type" evidence="2">
    <location>
        <begin position="10"/>
        <end position="66"/>
    </location>
</feature>
<evidence type="ECO:0000313" key="4">
    <source>
        <dbReference type="Proteomes" id="UP000607559"/>
    </source>
</evidence>
<evidence type="ECO:0000313" key="3">
    <source>
        <dbReference type="EMBL" id="GGA94924.1"/>
    </source>
</evidence>
<protein>
    <submittedName>
        <fullName evidence="3">Transcriptional regulator</fullName>
    </submittedName>
</protein>
<dbReference type="InterPro" id="IPR010359">
    <property type="entry name" value="IrrE_HExxH"/>
</dbReference>
<dbReference type="PANTHER" id="PTHR43236:SF1">
    <property type="entry name" value="BLL7220 PROTEIN"/>
    <property type="match status" value="1"/>
</dbReference>
<dbReference type="InterPro" id="IPR052345">
    <property type="entry name" value="Rad_response_metalloprotease"/>
</dbReference>
<dbReference type="Pfam" id="PF01381">
    <property type="entry name" value="HTH_3"/>
    <property type="match status" value="1"/>
</dbReference>
<dbReference type="Gene3D" id="1.10.10.2910">
    <property type="match status" value="1"/>
</dbReference>
<reference evidence="3" key="2">
    <citation type="submission" date="2020-09" db="EMBL/GenBank/DDBJ databases">
        <authorList>
            <person name="Sun Q."/>
            <person name="Zhou Y."/>
        </authorList>
    </citation>
    <scope>NUCLEOTIDE SEQUENCE</scope>
    <source>
        <strain evidence="3">CGMCC 1.15448</strain>
    </source>
</reference>
<dbReference type="InterPro" id="IPR001387">
    <property type="entry name" value="Cro/C1-type_HTH"/>
</dbReference>
<sequence>MIAKHFPERLKTARKMTGYSLQDLSDMLKNQLNKQALQRLETGEAKPDSATLSSLAKVLQVPPEYFFREYTVELKELSFRKLKKLPVREQEKIKASTVEYLERYLELEDILGLESRLPFKPKSFKIKNREDVEKAATEIRMTWCLGDDPLPNILEMLEENHIKVILLKADNSFSGMSTILNDRIAVIVLNNSEGIPIVRRRFSALHELAHLYMDLSPFTEKDAEKFCDAFACALLLPAKKIKIALGGFRSVLLLKELAIIAGQYGISLAAIAYRALALEIISATYHKYFMISYNRDRIREREFEVYSGREHSDRFLQLLIRAVAEEVISTAKAAALYNQKLGDFRDTIDNAFR</sequence>
<dbReference type="Pfam" id="PF06114">
    <property type="entry name" value="Peptidase_M78"/>
    <property type="match status" value="1"/>
</dbReference>
<evidence type="ECO:0000259" key="2">
    <source>
        <dbReference type="PROSITE" id="PS50943"/>
    </source>
</evidence>
<dbReference type="CDD" id="cd00093">
    <property type="entry name" value="HTH_XRE"/>
    <property type="match status" value="1"/>
</dbReference>
<keyword evidence="4" id="KW-1185">Reference proteome</keyword>
<dbReference type="GO" id="GO:0003677">
    <property type="term" value="F:DNA binding"/>
    <property type="evidence" value="ECO:0007669"/>
    <property type="project" value="InterPro"/>
</dbReference>
<gene>
    <name evidence="3" type="ORF">GCM10011511_17800</name>
</gene>
<organism evidence="3 4">
    <name type="scientific">Puia dinghuensis</name>
    <dbReference type="NCBI Taxonomy" id="1792502"/>
    <lineage>
        <taxon>Bacteria</taxon>
        <taxon>Pseudomonadati</taxon>
        <taxon>Bacteroidota</taxon>
        <taxon>Chitinophagia</taxon>
        <taxon>Chitinophagales</taxon>
        <taxon>Chitinophagaceae</taxon>
        <taxon>Puia</taxon>
    </lineage>
</organism>
<comment type="caution">
    <text evidence="3">The sequence shown here is derived from an EMBL/GenBank/DDBJ whole genome shotgun (WGS) entry which is preliminary data.</text>
</comment>
<dbReference type="PANTHER" id="PTHR43236">
    <property type="entry name" value="ANTITOXIN HIGA1"/>
    <property type="match status" value="1"/>
</dbReference>
<dbReference type="SUPFAM" id="SSF47413">
    <property type="entry name" value="lambda repressor-like DNA-binding domains"/>
    <property type="match status" value="1"/>
</dbReference>
<comment type="similarity">
    <text evidence="1">Belongs to the short-chain fatty acyl-CoA assimilation regulator (ScfR) family.</text>
</comment>